<keyword evidence="4 5" id="KW-0472">Membrane</keyword>
<proteinExistence type="predicted"/>
<feature type="transmembrane region" description="Helical" evidence="5">
    <location>
        <begin position="234"/>
        <end position="253"/>
    </location>
</feature>
<dbReference type="PANTHER" id="PTHR37422">
    <property type="entry name" value="TEICHURONIC ACID BIOSYNTHESIS PROTEIN TUAE"/>
    <property type="match status" value="1"/>
</dbReference>
<dbReference type="EMBL" id="JBHSSC010000042">
    <property type="protein sequence ID" value="MFC6181926.1"/>
    <property type="molecule type" value="Genomic_DNA"/>
</dbReference>
<keyword evidence="7" id="KW-0436">Ligase</keyword>
<name>A0ABW1S233_9LACO</name>
<feature type="transmembrane region" description="Helical" evidence="5">
    <location>
        <begin position="75"/>
        <end position="93"/>
    </location>
</feature>
<evidence type="ECO:0000313" key="7">
    <source>
        <dbReference type="EMBL" id="MFC6181926.1"/>
    </source>
</evidence>
<reference evidence="8" key="1">
    <citation type="journal article" date="2019" name="Int. J. Syst. Evol. Microbiol.">
        <title>The Global Catalogue of Microorganisms (GCM) 10K type strain sequencing project: providing services to taxonomists for standard genome sequencing and annotation.</title>
        <authorList>
            <consortium name="The Broad Institute Genomics Platform"/>
            <consortium name="The Broad Institute Genome Sequencing Center for Infectious Disease"/>
            <person name="Wu L."/>
            <person name="Ma J."/>
        </authorList>
    </citation>
    <scope>NUCLEOTIDE SEQUENCE [LARGE SCALE GENOMIC DNA]</scope>
    <source>
        <strain evidence="8">CCM 8933</strain>
    </source>
</reference>
<feature type="transmembrane region" description="Helical" evidence="5">
    <location>
        <begin position="308"/>
        <end position="336"/>
    </location>
</feature>
<sequence>MLKKHELTADQFLLGLKLLAILPPIGIGWLVYLSRWQWLKLFRHPKSIWHDQVLCFILLLLGITVLNFNRHDYHSDILSCLMLIVLMNLWLLCRRSAHLLTLAQIRQFIIQFGIYITISGNIFHWLNQWVNLPTWLKFLAGDLLWGYAANQDRLFGSAYNPNDACCLLLIALGLFLAQFGHQTNVIGSSHHQRYLDWLTTSLLMIGIYQTQSRTGLILMLVLVIGTSYHLNWRYGVMTTLSTALMSAIALNLLPRSYSWGTAWSSRLTIWQNSLALFKNAPWFGVTYFGFAKQYLKLTGTYVPHAHDIFIMLLASFGILGGLGFVALIAANGWHLAKRWQQHQPMPNLRYFGMTLPIILAYGLTDFVLSSMQVLIIILLLVAYWRYEQRQRTTLHLTT</sequence>
<dbReference type="InterPro" id="IPR051533">
    <property type="entry name" value="WaaL-like"/>
</dbReference>
<feature type="transmembrane region" description="Helical" evidence="5">
    <location>
        <begin position="201"/>
        <end position="222"/>
    </location>
</feature>
<evidence type="ECO:0000256" key="5">
    <source>
        <dbReference type="SAM" id="Phobius"/>
    </source>
</evidence>
<feature type="domain" description="O-antigen ligase-related" evidence="6">
    <location>
        <begin position="201"/>
        <end position="325"/>
    </location>
</feature>
<dbReference type="PANTHER" id="PTHR37422:SF13">
    <property type="entry name" value="LIPOPOLYSACCHARIDE BIOSYNTHESIS PROTEIN PA4999-RELATED"/>
    <property type="match status" value="1"/>
</dbReference>
<feature type="transmembrane region" description="Helical" evidence="5">
    <location>
        <begin position="53"/>
        <end position="69"/>
    </location>
</feature>
<feature type="transmembrane region" description="Helical" evidence="5">
    <location>
        <begin position="348"/>
        <end position="364"/>
    </location>
</feature>
<evidence type="ECO:0000313" key="8">
    <source>
        <dbReference type="Proteomes" id="UP001596282"/>
    </source>
</evidence>
<evidence type="ECO:0000259" key="6">
    <source>
        <dbReference type="Pfam" id="PF04932"/>
    </source>
</evidence>
<protein>
    <submittedName>
        <fullName evidence="7">O-antigen ligase family protein</fullName>
    </submittedName>
</protein>
<evidence type="ECO:0000256" key="4">
    <source>
        <dbReference type="ARBA" id="ARBA00023136"/>
    </source>
</evidence>
<dbReference type="GO" id="GO:0016874">
    <property type="term" value="F:ligase activity"/>
    <property type="evidence" value="ECO:0007669"/>
    <property type="project" value="UniProtKB-KW"/>
</dbReference>
<comment type="caution">
    <text evidence="7">The sequence shown here is derived from an EMBL/GenBank/DDBJ whole genome shotgun (WGS) entry which is preliminary data.</text>
</comment>
<comment type="subcellular location">
    <subcellularLocation>
        <location evidence="1">Membrane</location>
        <topology evidence="1">Multi-pass membrane protein</topology>
    </subcellularLocation>
</comment>
<dbReference type="InterPro" id="IPR007016">
    <property type="entry name" value="O-antigen_ligase-rel_domated"/>
</dbReference>
<evidence type="ECO:0000256" key="2">
    <source>
        <dbReference type="ARBA" id="ARBA00022692"/>
    </source>
</evidence>
<evidence type="ECO:0000256" key="3">
    <source>
        <dbReference type="ARBA" id="ARBA00022989"/>
    </source>
</evidence>
<feature type="transmembrane region" description="Helical" evidence="5">
    <location>
        <begin position="162"/>
        <end position="181"/>
    </location>
</feature>
<organism evidence="7 8">
    <name type="scientific">Lactiplantibacillus daowaiensis</name>
    <dbReference type="NCBI Taxonomy" id="2559918"/>
    <lineage>
        <taxon>Bacteria</taxon>
        <taxon>Bacillati</taxon>
        <taxon>Bacillota</taxon>
        <taxon>Bacilli</taxon>
        <taxon>Lactobacillales</taxon>
        <taxon>Lactobacillaceae</taxon>
        <taxon>Lactiplantibacillus</taxon>
    </lineage>
</organism>
<feature type="transmembrane region" description="Helical" evidence="5">
    <location>
        <begin position="12"/>
        <end position="32"/>
    </location>
</feature>
<keyword evidence="2 5" id="KW-0812">Transmembrane</keyword>
<evidence type="ECO:0000256" key="1">
    <source>
        <dbReference type="ARBA" id="ARBA00004141"/>
    </source>
</evidence>
<dbReference type="RefSeq" id="WP_137627873.1">
    <property type="nucleotide sequence ID" value="NZ_BJDJ01000004.1"/>
</dbReference>
<dbReference type="Pfam" id="PF04932">
    <property type="entry name" value="Wzy_C"/>
    <property type="match status" value="1"/>
</dbReference>
<dbReference type="Proteomes" id="UP001596282">
    <property type="component" value="Unassembled WGS sequence"/>
</dbReference>
<feature type="transmembrane region" description="Helical" evidence="5">
    <location>
        <begin position="105"/>
        <end position="126"/>
    </location>
</feature>
<keyword evidence="3 5" id="KW-1133">Transmembrane helix</keyword>
<accession>A0ABW1S233</accession>
<keyword evidence="8" id="KW-1185">Reference proteome</keyword>
<gene>
    <name evidence="7" type="ORF">ACFP5Y_11890</name>
</gene>